<dbReference type="EMBL" id="BAABJP010000022">
    <property type="protein sequence ID" value="GAA5161116.1"/>
    <property type="molecule type" value="Genomic_DNA"/>
</dbReference>
<name>A0ABP9QFK8_9PSEU</name>
<gene>
    <name evidence="2" type="ORF">GCM10023321_44830</name>
</gene>
<dbReference type="Proteomes" id="UP001428817">
    <property type="component" value="Unassembled WGS sequence"/>
</dbReference>
<evidence type="ECO:0000313" key="2">
    <source>
        <dbReference type="EMBL" id="GAA5161116.1"/>
    </source>
</evidence>
<evidence type="ECO:0000256" key="1">
    <source>
        <dbReference type="SAM" id="MobiDB-lite"/>
    </source>
</evidence>
<feature type="region of interest" description="Disordered" evidence="1">
    <location>
        <begin position="62"/>
        <end position="98"/>
    </location>
</feature>
<sequence length="98" mass="9988">MTSSGKVSTRAARERDSTPNRARGPAGSTSRSTVTGAPIAANIGATINSATCCTARIQNSAPAYTPTTPEVSSSNVPSPPTRKLTVRPAGHSGRTPPR</sequence>
<organism evidence="2 3">
    <name type="scientific">Pseudonocardia eucalypti</name>
    <dbReference type="NCBI Taxonomy" id="648755"/>
    <lineage>
        <taxon>Bacteria</taxon>
        <taxon>Bacillati</taxon>
        <taxon>Actinomycetota</taxon>
        <taxon>Actinomycetes</taxon>
        <taxon>Pseudonocardiales</taxon>
        <taxon>Pseudonocardiaceae</taxon>
        <taxon>Pseudonocardia</taxon>
    </lineage>
</organism>
<feature type="compositionally biased region" description="Low complexity" evidence="1">
    <location>
        <begin position="65"/>
        <end position="76"/>
    </location>
</feature>
<comment type="caution">
    <text evidence="2">The sequence shown here is derived from an EMBL/GenBank/DDBJ whole genome shotgun (WGS) entry which is preliminary data.</text>
</comment>
<proteinExistence type="predicted"/>
<evidence type="ECO:0000313" key="3">
    <source>
        <dbReference type="Proteomes" id="UP001428817"/>
    </source>
</evidence>
<reference evidence="3" key="1">
    <citation type="journal article" date="2019" name="Int. J. Syst. Evol. Microbiol.">
        <title>The Global Catalogue of Microorganisms (GCM) 10K type strain sequencing project: providing services to taxonomists for standard genome sequencing and annotation.</title>
        <authorList>
            <consortium name="The Broad Institute Genomics Platform"/>
            <consortium name="The Broad Institute Genome Sequencing Center for Infectious Disease"/>
            <person name="Wu L."/>
            <person name="Ma J."/>
        </authorList>
    </citation>
    <scope>NUCLEOTIDE SEQUENCE [LARGE SCALE GENOMIC DNA]</scope>
    <source>
        <strain evidence="3">JCM 18303</strain>
    </source>
</reference>
<keyword evidence="3" id="KW-1185">Reference proteome</keyword>
<protein>
    <submittedName>
        <fullName evidence="2">Uncharacterized protein</fullName>
    </submittedName>
</protein>
<accession>A0ABP9QFK8</accession>
<feature type="region of interest" description="Disordered" evidence="1">
    <location>
        <begin position="1"/>
        <end position="36"/>
    </location>
</feature>